<name>A0A2B7X9W9_9EURO</name>
<sequence>MPTGDEVMIKGIGNGVDSSQPFITADIPFISKKGQKFMIAGELHIVPHLGCNAIIANDVLYPAAAVIDVARQLITVGDKVFIRLAKKGEKGYTSKGQSKLSPIKIGPYVVIEEISQLAFRLNLPPQWKIHPVISVLHLEKEDPAIREAATDLIDPETVPSEDGRIAIS</sequence>
<dbReference type="AlphaFoldDB" id="A0A2B7X9W9"/>
<feature type="domain" description="Tf2-1-like SH3-like" evidence="1">
    <location>
        <begin position="77"/>
        <end position="140"/>
    </location>
</feature>
<dbReference type="OrthoDB" id="4365225at2759"/>
<accession>A0A2B7X9W9</accession>
<dbReference type="InterPro" id="IPR056924">
    <property type="entry name" value="SH3_Tf2-1"/>
</dbReference>
<reference evidence="2 3" key="1">
    <citation type="submission" date="2017-10" db="EMBL/GenBank/DDBJ databases">
        <title>Comparative genomics in systemic dimorphic fungi from Ajellomycetaceae.</title>
        <authorList>
            <person name="Munoz J.F."/>
            <person name="Mcewen J.G."/>
            <person name="Clay O.K."/>
            <person name="Cuomo C.A."/>
        </authorList>
    </citation>
    <scope>NUCLEOTIDE SEQUENCE [LARGE SCALE GENOMIC DNA]</scope>
    <source>
        <strain evidence="2 3">UAMH5409</strain>
    </source>
</reference>
<dbReference type="STRING" id="1447875.A0A2B7X9W9"/>
<evidence type="ECO:0000259" key="1">
    <source>
        <dbReference type="Pfam" id="PF24626"/>
    </source>
</evidence>
<comment type="caution">
    <text evidence="2">The sequence shown here is derived from an EMBL/GenBank/DDBJ whole genome shotgun (WGS) entry which is preliminary data.</text>
</comment>
<gene>
    <name evidence="2" type="ORF">AJ79_06804</name>
</gene>
<dbReference type="Pfam" id="PF24626">
    <property type="entry name" value="SH3_Tf2-1"/>
    <property type="match status" value="1"/>
</dbReference>
<organism evidence="2 3">
    <name type="scientific">Helicocarpus griseus UAMH5409</name>
    <dbReference type="NCBI Taxonomy" id="1447875"/>
    <lineage>
        <taxon>Eukaryota</taxon>
        <taxon>Fungi</taxon>
        <taxon>Dikarya</taxon>
        <taxon>Ascomycota</taxon>
        <taxon>Pezizomycotina</taxon>
        <taxon>Eurotiomycetes</taxon>
        <taxon>Eurotiomycetidae</taxon>
        <taxon>Onygenales</taxon>
        <taxon>Ajellomycetaceae</taxon>
        <taxon>Helicocarpus</taxon>
    </lineage>
</organism>
<dbReference type="EMBL" id="PDNB01000125">
    <property type="protein sequence ID" value="PGH05497.1"/>
    <property type="molecule type" value="Genomic_DNA"/>
</dbReference>
<keyword evidence="3" id="KW-1185">Reference proteome</keyword>
<protein>
    <recommendedName>
        <fullName evidence="1">Tf2-1-like SH3-like domain-containing protein</fullName>
    </recommendedName>
</protein>
<evidence type="ECO:0000313" key="2">
    <source>
        <dbReference type="EMBL" id="PGH05497.1"/>
    </source>
</evidence>
<evidence type="ECO:0000313" key="3">
    <source>
        <dbReference type="Proteomes" id="UP000223968"/>
    </source>
</evidence>
<dbReference type="Proteomes" id="UP000223968">
    <property type="component" value="Unassembled WGS sequence"/>
</dbReference>
<proteinExistence type="predicted"/>